<protein>
    <submittedName>
        <fullName evidence="2">Uncharacterized protein</fullName>
    </submittedName>
</protein>
<dbReference type="EMBL" id="CM007383">
    <property type="protein sequence ID" value="ONK75190.1"/>
    <property type="molecule type" value="Genomic_DNA"/>
</dbReference>
<evidence type="ECO:0000313" key="3">
    <source>
        <dbReference type="Proteomes" id="UP000243459"/>
    </source>
</evidence>
<dbReference type="AlphaFoldDB" id="A0A5P1FF56"/>
<evidence type="ECO:0000256" key="1">
    <source>
        <dbReference type="SAM" id="SignalP"/>
    </source>
</evidence>
<accession>A0A5P1FF56</accession>
<evidence type="ECO:0000313" key="2">
    <source>
        <dbReference type="EMBL" id="ONK75190.1"/>
    </source>
</evidence>
<organism evidence="2 3">
    <name type="scientific">Asparagus officinalis</name>
    <name type="common">Garden asparagus</name>
    <dbReference type="NCBI Taxonomy" id="4686"/>
    <lineage>
        <taxon>Eukaryota</taxon>
        <taxon>Viridiplantae</taxon>
        <taxon>Streptophyta</taxon>
        <taxon>Embryophyta</taxon>
        <taxon>Tracheophyta</taxon>
        <taxon>Spermatophyta</taxon>
        <taxon>Magnoliopsida</taxon>
        <taxon>Liliopsida</taxon>
        <taxon>Asparagales</taxon>
        <taxon>Asparagaceae</taxon>
        <taxon>Asparagoideae</taxon>
        <taxon>Asparagus</taxon>
    </lineage>
</organism>
<dbReference type="Proteomes" id="UP000243459">
    <property type="component" value="Chromosome 3"/>
</dbReference>
<keyword evidence="3" id="KW-1185">Reference proteome</keyword>
<dbReference type="Gramene" id="ONK75190">
    <property type="protein sequence ID" value="ONK75190"/>
    <property type="gene ID" value="A4U43_C03F14300"/>
</dbReference>
<proteinExistence type="predicted"/>
<keyword evidence="1" id="KW-0732">Signal</keyword>
<feature type="chain" id="PRO_5024282623" evidence="1">
    <location>
        <begin position="19"/>
        <end position="107"/>
    </location>
</feature>
<feature type="signal peptide" evidence="1">
    <location>
        <begin position="1"/>
        <end position="18"/>
    </location>
</feature>
<reference evidence="3" key="1">
    <citation type="journal article" date="2017" name="Nat. Commun.">
        <title>The asparagus genome sheds light on the origin and evolution of a young Y chromosome.</title>
        <authorList>
            <person name="Harkess A."/>
            <person name="Zhou J."/>
            <person name="Xu C."/>
            <person name="Bowers J.E."/>
            <person name="Van der Hulst R."/>
            <person name="Ayyampalayam S."/>
            <person name="Mercati F."/>
            <person name="Riccardi P."/>
            <person name="McKain M.R."/>
            <person name="Kakrana A."/>
            <person name="Tang H."/>
            <person name="Ray J."/>
            <person name="Groenendijk J."/>
            <person name="Arikit S."/>
            <person name="Mathioni S.M."/>
            <person name="Nakano M."/>
            <person name="Shan H."/>
            <person name="Telgmann-Rauber A."/>
            <person name="Kanno A."/>
            <person name="Yue Z."/>
            <person name="Chen H."/>
            <person name="Li W."/>
            <person name="Chen Y."/>
            <person name="Xu X."/>
            <person name="Zhang Y."/>
            <person name="Luo S."/>
            <person name="Chen H."/>
            <person name="Gao J."/>
            <person name="Mao Z."/>
            <person name="Pires J.C."/>
            <person name="Luo M."/>
            <person name="Kudrna D."/>
            <person name="Wing R.A."/>
            <person name="Meyers B.C."/>
            <person name="Yi K."/>
            <person name="Kong H."/>
            <person name="Lavrijsen P."/>
            <person name="Sunseri F."/>
            <person name="Falavigna A."/>
            <person name="Ye Y."/>
            <person name="Leebens-Mack J.H."/>
            <person name="Chen G."/>
        </authorList>
    </citation>
    <scope>NUCLEOTIDE SEQUENCE [LARGE SCALE GENOMIC DNA]</scope>
    <source>
        <strain evidence="3">cv. DH0086</strain>
    </source>
</reference>
<name>A0A5P1FF56_ASPOF</name>
<sequence length="107" mass="11812">MALLCLDIWMICTQQSGGVQLDATGYGGNMLCANLGLENLYQDLMEVGFLKEVVHLNREVISSGSKSNEEDEEEVEKAMRQICGLGLEMGRMMQIHTSSSDQNLHSS</sequence>
<gene>
    <name evidence="2" type="ORF">A4U43_C03F14300</name>
</gene>